<evidence type="ECO:0000256" key="18">
    <source>
        <dbReference type="SAM" id="Phobius"/>
    </source>
</evidence>
<evidence type="ECO:0000256" key="14">
    <source>
        <dbReference type="ARBA" id="ARBA00023264"/>
    </source>
</evidence>
<feature type="transmembrane region" description="Helical" evidence="18">
    <location>
        <begin position="152"/>
        <end position="170"/>
    </location>
</feature>
<evidence type="ECO:0000256" key="2">
    <source>
        <dbReference type="ARBA" id="ARBA00004141"/>
    </source>
</evidence>
<dbReference type="GO" id="GO:0008444">
    <property type="term" value="F:CDP-diacylglycerol-glycerol-3-phosphate 3-phosphatidyltransferase activity"/>
    <property type="evidence" value="ECO:0007669"/>
    <property type="project" value="UniProtKB-EC"/>
</dbReference>
<feature type="transmembrane region" description="Helical" evidence="18">
    <location>
        <begin position="7"/>
        <end position="27"/>
    </location>
</feature>
<dbReference type="EC" id="2.7.8.5" evidence="5 16"/>
<dbReference type="Pfam" id="PF01066">
    <property type="entry name" value="CDP-OH_P_transf"/>
    <property type="match status" value="1"/>
</dbReference>
<sequence>MNLPNKLTIFRVILIPFFVFFMLAPYFPDNGKYIAVAIFIIASLTDMLDGKIARKYNLVTNFGKFMDPLADKLLVCSAMICLVATGQLASWIVIIIISREFIISGFRLIAADNGIVIAASYWGKFKTVFQMLMIIVLILDIQNAGFQVLGVILTYVALILTVVSLIDYIVKNKQVLKEQK</sequence>
<dbReference type="InterPro" id="IPR048254">
    <property type="entry name" value="CDP_ALCOHOL_P_TRANSF_CS"/>
</dbReference>
<dbReference type="InterPro" id="IPR043130">
    <property type="entry name" value="CDP-OH_PTrfase_TM_dom"/>
</dbReference>
<proteinExistence type="inferred from homology"/>
<evidence type="ECO:0000256" key="15">
    <source>
        <dbReference type="ARBA" id="ARBA00048586"/>
    </source>
</evidence>
<dbReference type="InterPro" id="IPR004570">
    <property type="entry name" value="Phosphatidylglycerol_P_synth"/>
</dbReference>
<comment type="similarity">
    <text evidence="4 17">Belongs to the CDP-alcohol phosphatidyltransferase class-I family.</text>
</comment>
<keyword evidence="12 18" id="KW-0472">Membrane</keyword>
<dbReference type="PIRSF" id="PIRSF000847">
    <property type="entry name" value="Phos_ph_gly_syn"/>
    <property type="match status" value="1"/>
</dbReference>
<comment type="catalytic activity">
    <reaction evidence="15">
        <text>a CDP-1,2-diacyl-sn-glycerol + sn-glycerol 3-phosphate = a 1,2-diacyl-sn-glycero-3-phospho-(1'-sn-glycero-3'-phosphate) + CMP + H(+)</text>
        <dbReference type="Rhea" id="RHEA:12593"/>
        <dbReference type="ChEBI" id="CHEBI:15378"/>
        <dbReference type="ChEBI" id="CHEBI:57597"/>
        <dbReference type="ChEBI" id="CHEBI:58332"/>
        <dbReference type="ChEBI" id="CHEBI:60110"/>
        <dbReference type="ChEBI" id="CHEBI:60377"/>
        <dbReference type="EC" id="2.7.8.5"/>
    </reaction>
</comment>
<reference evidence="19 20" key="1">
    <citation type="submission" date="2020-08" db="EMBL/GenBank/DDBJ databases">
        <title>Genome public.</title>
        <authorList>
            <person name="Liu C."/>
            <person name="Sun Q."/>
        </authorList>
    </citation>
    <scope>NUCLEOTIDE SEQUENCE [LARGE SCALE GENOMIC DNA]</scope>
    <source>
        <strain evidence="19 20">BX0805</strain>
    </source>
</reference>
<dbReference type="InterPro" id="IPR050324">
    <property type="entry name" value="CDP-alcohol_PTase-I"/>
</dbReference>
<keyword evidence="10 18" id="KW-1133">Transmembrane helix</keyword>
<evidence type="ECO:0000256" key="7">
    <source>
        <dbReference type="ARBA" id="ARBA00022516"/>
    </source>
</evidence>
<comment type="pathway">
    <text evidence="3">Phospholipid metabolism; phosphatidylglycerol biosynthesis; phosphatidylglycerol from CDP-diacylglycerol: step 1/2.</text>
</comment>
<dbReference type="Proteomes" id="UP000621540">
    <property type="component" value="Unassembled WGS sequence"/>
</dbReference>
<dbReference type="NCBIfam" id="TIGR00560">
    <property type="entry name" value="pgsA"/>
    <property type="match status" value="1"/>
</dbReference>
<dbReference type="RefSeq" id="WP_022515855.1">
    <property type="nucleotide sequence ID" value="NZ_JACOQH010000002.1"/>
</dbReference>
<keyword evidence="7" id="KW-0444">Lipid biosynthesis</keyword>
<evidence type="ECO:0000256" key="4">
    <source>
        <dbReference type="ARBA" id="ARBA00010441"/>
    </source>
</evidence>
<evidence type="ECO:0000256" key="13">
    <source>
        <dbReference type="ARBA" id="ARBA00023209"/>
    </source>
</evidence>
<evidence type="ECO:0000256" key="12">
    <source>
        <dbReference type="ARBA" id="ARBA00023136"/>
    </source>
</evidence>
<keyword evidence="9 18" id="KW-0812">Transmembrane</keyword>
<evidence type="ECO:0000256" key="8">
    <source>
        <dbReference type="ARBA" id="ARBA00022679"/>
    </source>
</evidence>
<organism evidence="19 20">
    <name type="scientific">Roseburia yibonii</name>
    <dbReference type="NCBI Taxonomy" id="2763063"/>
    <lineage>
        <taxon>Bacteria</taxon>
        <taxon>Bacillati</taxon>
        <taxon>Bacillota</taxon>
        <taxon>Clostridia</taxon>
        <taxon>Lachnospirales</taxon>
        <taxon>Lachnospiraceae</taxon>
        <taxon>Roseburia</taxon>
    </lineage>
</organism>
<dbReference type="InterPro" id="IPR000462">
    <property type="entry name" value="CDP-OH_P_trans"/>
</dbReference>
<evidence type="ECO:0000313" key="19">
    <source>
        <dbReference type="EMBL" id="MBC5753184.1"/>
    </source>
</evidence>
<evidence type="ECO:0000256" key="10">
    <source>
        <dbReference type="ARBA" id="ARBA00022989"/>
    </source>
</evidence>
<keyword evidence="14" id="KW-1208">Phospholipid metabolism</keyword>
<evidence type="ECO:0000256" key="17">
    <source>
        <dbReference type="RuleBase" id="RU003750"/>
    </source>
</evidence>
<evidence type="ECO:0000313" key="20">
    <source>
        <dbReference type="Proteomes" id="UP000621540"/>
    </source>
</evidence>
<evidence type="ECO:0000256" key="11">
    <source>
        <dbReference type="ARBA" id="ARBA00023098"/>
    </source>
</evidence>
<protein>
    <recommendedName>
        <fullName evidence="6 16">CDP-diacylglycerol--glycerol-3-phosphate 3-phosphatidyltransferase</fullName>
        <ecNumber evidence="5 16">2.7.8.5</ecNumber>
    </recommendedName>
</protein>
<evidence type="ECO:0000256" key="9">
    <source>
        <dbReference type="ARBA" id="ARBA00022692"/>
    </source>
</evidence>
<dbReference type="PANTHER" id="PTHR14269">
    <property type="entry name" value="CDP-DIACYLGLYCEROL--GLYCEROL-3-PHOSPHATE 3-PHOSPHATIDYLTRANSFERASE-RELATED"/>
    <property type="match status" value="1"/>
</dbReference>
<accession>A0ABR7I8T8</accession>
<dbReference type="EMBL" id="JACOQH010000002">
    <property type="protein sequence ID" value="MBC5753184.1"/>
    <property type="molecule type" value="Genomic_DNA"/>
</dbReference>
<comment type="subcellular location">
    <subcellularLocation>
        <location evidence="2">Membrane</location>
        <topology evidence="2">Multi-pass membrane protein</topology>
    </subcellularLocation>
</comment>
<keyword evidence="13" id="KW-0594">Phospholipid biosynthesis</keyword>
<keyword evidence="20" id="KW-1185">Reference proteome</keyword>
<dbReference type="PANTHER" id="PTHR14269:SF62">
    <property type="entry name" value="CDP-DIACYLGLYCEROL--GLYCEROL-3-PHOSPHATE 3-PHOSPHATIDYLTRANSFERASE 1, CHLOROPLASTIC"/>
    <property type="match status" value="1"/>
</dbReference>
<evidence type="ECO:0000256" key="16">
    <source>
        <dbReference type="NCBIfam" id="TIGR00560"/>
    </source>
</evidence>
<comment type="caution">
    <text evidence="19">The sequence shown here is derived from an EMBL/GenBank/DDBJ whole genome shotgun (WGS) entry which is preliminary data.</text>
</comment>
<evidence type="ECO:0000256" key="1">
    <source>
        <dbReference type="ARBA" id="ARBA00003973"/>
    </source>
</evidence>
<dbReference type="Gene3D" id="1.20.120.1760">
    <property type="match status" value="1"/>
</dbReference>
<evidence type="ECO:0000256" key="3">
    <source>
        <dbReference type="ARBA" id="ARBA00005042"/>
    </source>
</evidence>
<keyword evidence="11" id="KW-0443">Lipid metabolism</keyword>
<evidence type="ECO:0000256" key="5">
    <source>
        <dbReference type="ARBA" id="ARBA00013170"/>
    </source>
</evidence>
<comment type="function">
    <text evidence="1">This protein catalyzes the committed step to the synthesis of the acidic phospholipids.</text>
</comment>
<keyword evidence="8 17" id="KW-0808">Transferase</keyword>
<evidence type="ECO:0000256" key="6">
    <source>
        <dbReference type="ARBA" id="ARBA00014944"/>
    </source>
</evidence>
<name>A0ABR7I8T8_9FIRM</name>
<gene>
    <name evidence="19" type="primary">pgsA</name>
    <name evidence="19" type="ORF">H8Z76_03925</name>
</gene>
<feature type="transmembrane region" description="Helical" evidence="18">
    <location>
        <begin position="73"/>
        <end position="96"/>
    </location>
</feature>
<dbReference type="PROSITE" id="PS00379">
    <property type="entry name" value="CDP_ALCOHOL_P_TRANSF"/>
    <property type="match status" value="1"/>
</dbReference>